<feature type="compositionally biased region" description="Polar residues" evidence="1">
    <location>
        <begin position="211"/>
        <end position="230"/>
    </location>
</feature>
<dbReference type="OrthoDB" id="2446291at2759"/>
<feature type="region of interest" description="Disordered" evidence="1">
    <location>
        <begin position="27"/>
        <end position="60"/>
    </location>
</feature>
<name>A0A6G1KIR4_9PLEO</name>
<reference evidence="2" key="1">
    <citation type="journal article" date="2020" name="Stud. Mycol.">
        <title>101 Dothideomycetes genomes: a test case for predicting lifestyles and emergence of pathogens.</title>
        <authorList>
            <person name="Haridas S."/>
            <person name="Albert R."/>
            <person name="Binder M."/>
            <person name="Bloem J."/>
            <person name="Labutti K."/>
            <person name="Salamov A."/>
            <person name="Andreopoulos B."/>
            <person name="Baker S."/>
            <person name="Barry K."/>
            <person name="Bills G."/>
            <person name="Bluhm B."/>
            <person name="Cannon C."/>
            <person name="Castanera R."/>
            <person name="Culley D."/>
            <person name="Daum C."/>
            <person name="Ezra D."/>
            <person name="Gonzalez J."/>
            <person name="Henrissat B."/>
            <person name="Kuo A."/>
            <person name="Liang C."/>
            <person name="Lipzen A."/>
            <person name="Lutzoni F."/>
            <person name="Magnuson J."/>
            <person name="Mondo S."/>
            <person name="Nolan M."/>
            <person name="Ohm R."/>
            <person name="Pangilinan J."/>
            <person name="Park H.-J."/>
            <person name="Ramirez L."/>
            <person name="Alfaro M."/>
            <person name="Sun H."/>
            <person name="Tritt A."/>
            <person name="Yoshinaga Y."/>
            <person name="Zwiers L.-H."/>
            <person name="Turgeon B."/>
            <person name="Goodwin S."/>
            <person name="Spatafora J."/>
            <person name="Crous P."/>
            <person name="Grigoriev I."/>
        </authorList>
    </citation>
    <scope>NUCLEOTIDE SEQUENCE</scope>
    <source>
        <strain evidence="2">CBS 279.74</strain>
    </source>
</reference>
<dbReference type="Proteomes" id="UP000799428">
    <property type="component" value="Unassembled WGS sequence"/>
</dbReference>
<accession>A0A6G1KIR4</accession>
<sequence length="295" mass="32354">MKRPRDDDSDEDEERYMMKARPWAFQGFQHGRPNFPTPANLAIRASPPQKLPNLDAMTPTTPSDYSVVNSPASIRHDHITPSSPHDNLDMDMEMDDEDLDMVASPPLDSSFVGFLRPAKLNSDLFSRDIPVNNTGRIPTPIYPNFHAGGMNGLGYPSSGMAGGITTSGGLLGLPSHPILQHARKQPQTDADRAHRIPSPISEDEDLPDTPTAFTQSQLERLSVTSSNTASEHMDLESSRNENDEGAPPPGLSTTPTKGRKRSGAFTGKGRFSMGYRDDCEKCKQRVPGHYSHFVS</sequence>
<dbReference type="AlphaFoldDB" id="A0A6G1KIR4"/>
<feature type="compositionally biased region" description="Basic and acidic residues" evidence="1">
    <location>
        <begin position="231"/>
        <end position="242"/>
    </location>
</feature>
<feature type="region of interest" description="Disordered" evidence="1">
    <location>
        <begin position="181"/>
        <end position="277"/>
    </location>
</feature>
<proteinExistence type="predicted"/>
<organism evidence="2 3">
    <name type="scientific">Pleomassaria siparia CBS 279.74</name>
    <dbReference type="NCBI Taxonomy" id="1314801"/>
    <lineage>
        <taxon>Eukaryota</taxon>
        <taxon>Fungi</taxon>
        <taxon>Dikarya</taxon>
        <taxon>Ascomycota</taxon>
        <taxon>Pezizomycotina</taxon>
        <taxon>Dothideomycetes</taxon>
        <taxon>Pleosporomycetidae</taxon>
        <taxon>Pleosporales</taxon>
        <taxon>Pleomassariaceae</taxon>
        <taxon>Pleomassaria</taxon>
    </lineage>
</organism>
<gene>
    <name evidence="2" type="ORF">K504DRAFT_499476</name>
</gene>
<evidence type="ECO:0000313" key="3">
    <source>
        <dbReference type="Proteomes" id="UP000799428"/>
    </source>
</evidence>
<evidence type="ECO:0000256" key="1">
    <source>
        <dbReference type="SAM" id="MobiDB-lite"/>
    </source>
</evidence>
<keyword evidence="3" id="KW-1185">Reference proteome</keyword>
<evidence type="ECO:0000313" key="2">
    <source>
        <dbReference type="EMBL" id="KAF2712372.1"/>
    </source>
</evidence>
<dbReference type="EMBL" id="MU005766">
    <property type="protein sequence ID" value="KAF2712372.1"/>
    <property type="molecule type" value="Genomic_DNA"/>
</dbReference>
<protein>
    <submittedName>
        <fullName evidence="2">Uncharacterized protein</fullName>
    </submittedName>
</protein>